<dbReference type="InterPro" id="IPR027417">
    <property type="entry name" value="P-loop_NTPase"/>
</dbReference>
<evidence type="ECO:0000313" key="2">
    <source>
        <dbReference type="EMBL" id="PWK65770.1"/>
    </source>
</evidence>
<dbReference type="AlphaFoldDB" id="A0A316GUK4"/>
<dbReference type="EMBL" id="QGHA01000021">
    <property type="protein sequence ID" value="PWK65770.1"/>
    <property type="molecule type" value="Genomic_DNA"/>
</dbReference>
<proteinExistence type="predicted"/>
<dbReference type="Pfam" id="PF00931">
    <property type="entry name" value="NB-ARC"/>
    <property type="match status" value="1"/>
</dbReference>
<dbReference type="InterPro" id="IPR002182">
    <property type="entry name" value="NB-ARC"/>
</dbReference>
<protein>
    <submittedName>
        <fullName evidence="2">NB-ARC domain-containing protein</fullName>
    </submittedName>
</protein>
<reference evidence="2 3" key="1">
    <citation type="submission" date="2018-05" db="EMBL/GenBank/DDBJ databases">
        <title>Genomic Encyclopedia of Archaeal and Bacterial Type Strains, Phase II (KMG-II): from individual species to whole genera.</title>
        <authorList>
            <person name="Goeker M."/>
        </authorList>
    </citation>
    <scope>NUCLEOTIDE SEQUENCE [LARGE SCALE GENOMIC DNA]</scope>
    <source>
        <strain evidence="2 3">DSM 19975</strain>
    </source>
</reference>
<dbReference type="Gene3D" id="3.40.50.300">
    <property type="entry name" value="P-loop containing nucleotide triphosphate hydrolases"/>
    <property type="match status" value="1"/>
</dbReference>
<evidence type="ECO:0000259" key="1">
    <source>
        <dbReference type="Pfam" id="PF00931"/>
    </source>
</evidence>
<sequence>MFPNQSVKKEGIVSLQAVTVYYLFRKCFENMGRPFEQIEMRLWSRQLLEAITAKLKDIADTKEWFDMTAPKSHQAYFNSIYLEASRLIVSGKAHDLIPINLRSFFPLLMYSGFDMQYAHLDTCFGKNRGDSLFTLTAGKKTTFQLAIDEAEFDRRVKKGLTIGKPTNFDDAPVLAPAAPVAKKLIKYQFPLAPAYFIGREEKLDSLHTLLTDPGQVQKTVLLNGTGGMGKTTLMQQYLHEDRCKAYFDRIFCAVNDHDLETMFITNATQALGLEEKLKTAIDSQAQLRIICGEMSRYTGENLFVIDNVNESDFEDLKKIKVHFDRSGWKFLITTRTAPDGFLKLDVDELDLDGAMLLFAYHFASEEIVSTSQEATTRNLKRYIKDEKLATDLEELLNHIIRHTLLTELLAKAGRKKHLKVPELLNRLVDNDFRHPDLQRTIDPGRHGEGKVRLSPVTLHNYLLGLFETAYLLDKTGVGDVDNENEAKATMLRFFSVLPPGDMSLYHLQLLWCVKKTEEIEFENRLDDLKQIGWLQEKFAGQAYKMHKLVQEVVHETLIPTLDNCRPLIKTLAKILEQPLEFPDIFQSYADTIIKKFE</sequence>
<organism evidence="2 3">
    <name type="scientific">Mucilaginibacter oryzae</name>
    <dbReference type="NCBI Taxonomy" id="468058"/>
    <lineage>
        <taxon>Bacteria</taxon>
        <taxon>Pseudomonadati</taxon>
        <taxon>Bacteroidota</taxon>
        <taxon>Sphingobacteriia</taxon>
        <taxon>Sphingobacteriales</taxon>
        <taxon>Sphingobacteriaceae</taxon>
        <taxon>Mucilaginibacter</taxon>
    </lineage>
</organism>
<gene>
    <name evidence="2" type="ORF">LX99_05003</name>
</gene>
<dbReference type="Proteomes" id="UP000245678">
    <property type="component" value="Unassembled WGS sequence"/>
</dbReference>
<keyword evidence="3" id="KW-1185">Reference proteome</keyword>
<feature type="domain" description="NB-ARC" evidence="1">
    <location>
        <begin position="200"/>
        <end position="336"/>
    </location>
</feature>
<comment type="caution">
    <text evidence="2">The sequence shown here is derived from an EMBL/GenBank/DDBJ whole genome shotgun (WGS) entry which is preliminary data.</text>
</comment>
<dbReference type="RefSeq" id="WP_109610927.1">
    <property type="nucleotide sequence ID" value="NZ_QGHA01000021.1"/>
</dbReference>
<name>A0A316GUK4_9SPHI</name>
<evidence type="ECO:0000313" key="3">
    <source>
        <dbReference type="Proteomes" id="UP000245678"/>
    </source>
</evidence>
<accession>A0A316GUK4</accession>
<dbReference type="GO" id="GO:0043531">
    <property type="term" value="F:ADP binding"/>
    <property type="evidence" value="ECO:0007669"/>
    <property type="project" value="InterPro"/>
</dbReference>
<dbReference type="SUPFAM" id="SSF52540">
    <property type="entry name" value="P-loop containing nucleoside triphosphate hydrolases"/>
    <property type="match status" value="1"/>
</dbReference>